<evidence type="ECO:0000313" key="9">
    <source>
        <dbReference type="EMBL" id="MBB2977127.1"/>
    </source>
</evidence>
<dbReference type="GO" id="GO:0005886">
    <property type="term" value="C:plasma membrane"/>
    <property type="evidence" value="ECO:0007669"/>
    <property type="project" value="UniProtKB-SubCell"/>
</dbReference>
<evidence type="ECO:0000256" key="3">
    <source>
        <dbReference type="ARBA" id="ARBA00022475"/>
    </source>
</evidence>
<evidence type="ECO:0000259" key="8">
    <source>
        <dbReference type="PROSITE" id="PS50928"/>
    </source>
</evidence>
<feature type="domain" description="ABC transmembrane type-1" evidence="8">
    <location>
        <begin position="94"/>
        <end position="278"/>
    </location>
</feature>
<dbReference type="InterPro" id="IPR000515">
    <property type="entry name" value="MetI-like"/>
</dbReference>
<feature type="transmembrane region" description="Helical" evidence="7">
    <location>
        <begin position="138"/>
        <end position="157"/>
    </location>
</feature>
<keyword evidence="10" id="KW-1185">Reference proteome</keyword>
<dbReference type="GO" id="GO:0055085">
    <property type="term" value="P:transmembrane transport"/>
    <property type="evidence" value="ECO:0007669"/>
    <property type="project" value="InterPro"/>
</dbReference>
<dbReference type="AlphaFoldDB" id="A0A7W4V5C9"/>
<keyword evidence="5 7" id="KW-1133">Transmembrane helix</keyword>
<keyword evidence="6 7" id="KW-0472">Membrane</keyword>
<dbReference type="CDD" id="cd06261">
    <property type="entry name" value="TM_PBP2"/>
    <property type="match status" value="1"/>
</dbReference>
<evidence type="ECO:0000256" key="1">
    <source>
        <dbReference type="ARBA" id="ARBA00004651"/>
    </source>
</evidence>
<keyword evidence="2 7" id="KW-0813">Transport</keyword>
<evidence type="ECO:0000256" key="6">
    <source>
        <dbReference type="ARBA" id="ARBA00023136"/>
    </source>
</evidence>
<sequence>MSTMTTSMPSGVTPNGTPQSAELNAVVRKQATTGAMKALGWGLATFFGTIIAVLALWVGVLWVFQISPLIAKGPVDIWNFLVTVPAAEANREIIFGNLWVTLGDAVIGFVAGLIVAILGAGLFQLSKGAESALMPVAMLLRSVPLVAMAPVIILIFGRDFWTVAVIGGIVVLFPALVNISFGLKSASPQMNDLVEVYGGGAWKKLNTIAMPSSLPAFFAAVRISVPGAITGALLAEWLAVGGGIGGSIAGYVPQAQFNALWASVVVVTAASLILYNVIQIVEDVVLARMGMTPQKGI</sequence>
<evidence type="ECO:0000313" key="10">
    <source>
        <dbReference type="Proteomes" id="UP000529310"/>
    </source>
</evidence>
<dbReference type="RefSeq" id="WP_241246119.1">
    <property type="nucleotide sequence ID" value="NZ_CP049255.1"/>
</dbReference>
<comment type="caution">
    <text evidence="9">The sequence shown here is derived from an EMBL/GenBank/DDBJ whole genome shotgun (WGS) entry which is preliminary data.</text>
</comment>
<accession>A0A7W4V5C9</accession>
<comment type="similarity">
    <text evidence="7">Belongs to the binding-protein-dependent transport system permease family.</text>
</comment>
<feature type="transmembrane region" description="Helical" evidence="7">
    <location>
        <begin position="163"/>
        <end position="183"/>
    </location>
</feature>
<evidence type="ECO:0000256" key="7">
    <source>
        <dbReference type="RuleBase" id="RU363032"/>
    </source>
</evidence>
<keyword evidence="3" id="KW-1003">Cell membrane</keyword>
<keyword evidence="4 7" id="KW-0812">Transmembrane</keyword>
<feature type="transmembrane region" description="Helical" evidence="7">
    <location>
        <begin position="214"/>
        <end position="239"/>
    </location>
</feature>
<dbReference type="SUPFAM" id="SSF161098">
    <property type="entry name" value="MetI-like"/>
    <property type="match status" value="1"/>
</dbReference>
<feature type="transmembrane region" description="Helical" evidence="7">
    <location>
        <begin position="38"/>
        <end position="64"/>
    </location>
</feature>
<dbReference type="Pfam" id="PF00528">
    <property type="entry name" value="BPD_transp_1"/>
    <property type="match status" value="1"/>
</dbReference>
<dbReference type="EMBL" id="JACHWQ010000012">
    <property type="protein sequence ID" value="MBB2977127.1"/>
    <property type="molecule type" value="Genomic_DNA"/>
</dbReference>
<organism evidence="9 10">
    <name type="scientific">Microbacterium endophyticum</name>
    <dbReference type="NCBI Taxonomy" id="1526412"/>
    <lineage>
        <taxon>Bacteria</taxon>
        <taxon>Bacillati</taxon>
        <taxon>Actinomycetota</taxon>
        <taxon>Actinomycetes</taxon>
        <taxon>Micrococcales</taxon>
        <taxon>Microbacteriaceae</taxon>
        <taxon>Microbacterium</taxon>
    </lineage>
</organism>
<dbReference type="PROSITE" id="PS50928">
    <property type="entry name" value="ABC_TM1"/>
    <property type="match status" value="1"/>
</dbReference>
<evidence type="ECO:0000256" key="4">
    <source>
        <dbReference type="ARBA" id="ARBA00022692"/>
    </source>
</evidence>
<proteinExistence type="inferred from homology"/>
<gene>
    <name evidence="9" type="ORF">FHX49_002724</name>
</gene>
<dbReference type="Proteomes" id="UP000529310">
    <property type="component" value="Unassembled WGS sequence"/>
</dbReference>
<name>A0A7W4V5C9_9MICO</name>
<feature type="transmembrane region" description="Helical" evidence="7">
    <location>
        <begin position="105"/>
        <end position="126"/>
    </location>
</feature>
<dbReference type="PANTHER" id="PTHR30151:SF41">
    <property type="entry name" value="ABC TRANSPORTER PERMEASE PROTEIN"/>
    <property type="match status" value="1"/>
</dbReference>
<dbReference type="Gene3D" id="1.10.3720.10">
    <property type="entry name" value="MetI-like"/>
    <property type="match status" value="1"/>
</dbReference>
<dbReference type="PANTHER" id="PTHR30151">
    <property type="entry name" value="ALKANE SULFONATE ABC TRANSPORTER-RELATED, MEMBRANE SUBUNIT"/>
    <property type="match status" value="1"/>
</dbReference>
<comment type="subcellular location">
    <subcellularLocation>
        <location evidence="1 7">Cell membrane</location>
        <topology evidence="1 7">Multi-pass membrane protein</topology>
    </subcellularLocation>
</comment>
<evidence type="ECO:0000256" key="2">
    <source>
        <dbReference type="ARBA" id="ARBA00022448"/>
    </source>
</evidence>
<reference evidence="9 10" key="1">
    <citation type="submission" date="2020-08" db="EMBL/GenBank/DDBJ databases">
        <title>Sequencing the genomes of 1000 actinobacteria strains.</title>
        <authorList>
            <person name="Klenk H.-P."/>
        </authorList>
    </citation>
    <scope>NUCLEOTIDE SEQUENCE [LARGE SCALE GENOMIC DNA]</scope>
    <source>
        <strain evidence="9 10">DSM 27099</strain>
    </source>
</reference>
<feature type="transmembrane region" description="Helical" evidence="7">
    <location>
        <begin position="259"/>
        <end position="278"/>
    </location>
</feature>
<protein>
    <submittedName>
        <fullName evidence="9">ABC-type nitrate/sulfonate/bicarbonate transport system permease component</fullName>
    </submittedName>
</protein>
<dbReference type="InterPro" id="IPR035906">
    <property type="entry name" value="MetI-like_sf"/>
</dbReference>
<evidence type="ECO:0000256" key="5">
    <source>
        <dbReference type="ARBA" id="ARBA00022989"/>
    </source>
</evidence>